<organism evidence="1 2">
    <name type="scientific">Phaseolus angularis</name>
    <name type="common">Azuki bean</name>
    <name type="synonym">Vigna angularis</name>
    <dbReference type="NCBI Taxonomy" id="3914"/>
    <lineage>
        <taxon>Eukaryota</taxon>
        <taxon>Viridiplantae</taxon>
        <taxon>Streptophyta</taxon>
        <taxon>Embryophyta</taxon>
        <taxon>Tracheophyta</taxon>
        <taxon>Spermatophyta</taxon>
        <taxon>Magnoliopsida</taxon>
        <taxon>eudicotyledons</taxon>
        <taxon>Gunneridae</taxon>
        <taxon>Pentapetalae</taxon>
        <taxon>rosids</taxon>
        <taxon>fabids</taxon>
        <taxon>Fabales</taxon>
        <taxon>Fabaceae</taxon>
        <taxon>Papilionoideae</taxon>
        <taxon>50 kb inversion clade</taxon>
        <taxon>NPAAA clade</taxon>
        <taxon>indigoferoid/millettioid clade</taxon>
        <taxon>Phaseoleae</taxon>
        <taxon>Vigna</taxon>
    </lineage>
</organism>
<accession>A0A8T0KSB5</accession>
<dbReference type="SUPFAM" id="SSF50630">
    <property type="entry name" value="Acid proteases"/>
    <property type="match status" value="1"/>
</dbReference>
<dbReference type="Gene3D" id="2.40.70.10">
    <property type="entry name" value="Acid Proteases"/>
    <property type="match status" value="1"/>
</dbReference>
<dbReference type="EMBL" id="JABFOF010000003">
    <property type="protein sequence ID" value="KAG2402877.1"/>
    <property type="molecule type" value="Genomic_DNA"/>
</dbReference>
<evidence type="ECO:0000313" key="1">
    <source>
        <dbReference type="EMBL" id="KAG2402877.1"/>
    </source>
</evidence>
<sequence>MNRNSLAPRLPRTGAAALGFDLCVNVCSITRPRLPKLRFFLAGKSVLSPPTWNYFIEAVDGVKCLAVQAISTGFWIFYDWEFDATRVLV</sequence>
<comment type="caution">
    <text evidence="1">The sequence shown here is derived from an EMBL/GenBank/DDBJ whole genome shotgun (WGS) entry which is preliminary data.</text>
</comment>
<reference evidence="1 2" key="1">
    <citation type="submission" date="2020-05" db="EMBL/GenBank/DDBJ databases">
        <title>Vigna angularis (adzuki bean) Var. LongXiaoDou No. 4 denovo assembly.</title>
        <authorList>
            <person name="Xiang H."/>
        </authorList>
    </citation>
    <scope>NUCLEOTIDE SEQUENCE [LARGE SCALE GENOMIC DNA]</scope>
    <source>
        <tissue evidence="1">Leaf</tissue>
    </source>
</reference>
<proteinExistence type="predicted"/>
<dbReference type="AlphaFoldDB" id="A0A8T0KSB5"/>
<dbReference type="Proteomes" id="UP000743370">
    <property type="component" value="Unassembled WGS sequence"/>
</dbReference>
<name>A0A8T0KSB5_PHAAN</name>
<dbReference type="InterPro" id="IPR021109">
    <property type="entry name" value="Peptidase_aspartic_dom_sf"/>
</dbReference>
<protein>
    <submittedName>
        <fullName evidence="1">Uncharacterized protein</fullName>
    </submittedName>
</protein>
<gene>
    <name evidence="1" type="ORF">HKW66_Vig0250970</name>
</gene>
<evidence type="ECO:0000313" key="2">
    <source>
        <dbReference type="Proteomes" id="UP000743370"/>
    </source>
</evidence>